<protein>
    <recommendedName>
        <fullName evidence="2">Peroxisomal biogenesis factor 3</fullName>
    </recommendedName>
    <alternativeName>
        <fullName evidence="5">Peroxisomal assembly protein PEX3</fullName>
    </alternativeName>
</protein>
<proteinExistence type="predicted"/>
<evidence type="ECO:0000256" key="3">
    <source>
        <dbReference type="ARBA" id="ARBA00022593"/>
    </source>
</evidence>
<dbReference type="EMBL" id="HBUF01384506">
    <property type="protein sequence ID" value="CAG6731636.1"/>
    <property type="molecule type" value="Transcribed_RNA"/>
</dbReference>
<keyword evidence="3" id="KW-0962">Peroxisome biogenesis</keyword>
<dbReference type="EMBL" id="HBUF01543627">
    <property type="protein sequence ID" value="CAG6756040.1"/>
    <property type="molecule type" value="Transcribed_RNA"/>
</dbReference>
<reference evidence="6" key="1">
    <citation type="submission" date="2021-05" db="EMBL/GenBank/DDBJ databases">
        <authorList>
            <person name="Alioto T."/>
            <person name="Alioto T."/>
            <person name="Gomez Garrido J."/>
        </authorList>
    </citation>
    <scope>NUCLEOTIDE SEQUENCE</scope>
</reference>
<comment type="function">
    <text evidence="4">Involved in peroxisome biosynthesis and integrity. Assembles membrane vesicles before the matrix proteins are translocated. As a docking factor for PEX19, is necessary for the import of peroxisomal membrane proteins in the peroxisomes.</text>
</comment>
<name>A0A8D8ZZJ0_9HEMI</name>
<dbReference type="EMBL" id="HBUF01022603">
    <property type="protein sequence ID" value="CAG6611729.1"/>
    <property type="molecule type" value="Transcribed_RNA"/>
</dbReference>
<evidence type="ECO:0000256" key="1">
    <source>
        <dbReference type="ARBA" id="ARBA00011494"/>
    </source>
</evidence>
<dbReference type="PANTHER" id="PTHR28080">
    <property type="entry name" value="PEROXISOMAL BIOGENESIS FACTOR 3"/>
    <property type="match status" value="1"/>
</dbReference>
<evidence type="ECO:0000313" key="6">
    <source>
        <dbReference type="EMBL" id="CAG6756040.1"/>
    </source>
</evidence>
<dbReference type="InterPro" id="IPR006966">
    <property type="entry name" value="Peroxin-3"/>
</dbReference>
<organism evidence="6">
    <name type="scientific">Cacopsylla melanoneura</name>
    <dbReference type="NCBI Taxonomy" id="428564"/>
    <lineage>
        <taxon>Eukaryota</taxon>
        <taxon>Metazoa</taxon>
        <taxon>Ecdysozoa</taxon>
        <taxon>Arthropoda</taxon>
        <taxon>Hexapoda</taxon>
        <taxon>Insecta</taxon>
        <taxon>Pterygota</taxon>
        <taxon>Neoptera</taxon>
        <taxon>Paraneoptera</taxon>
        <taxon>Hemiptera</taxon>
        <taxon>Sternorrhyncha</taxon>
        <taxon>Psylloidea</taxon>
        <taxon>Psyllidae</taxon>
        <taxon>Psyllinae</taxon>
        <taxon>Cacopsylla</taxon>
    </lineage>
</organism>
<dbReference type="GO" id="GO:0045046">
    <property type="term" value="P:protein import into peroxisome membrane"/>
    <property type="evidence" value="ECO:0007669"/>
    <property type="project" value="TreeGrafter"/>
</dbReference>
<accession>A0A8D8ZZJ0</accession>
<evidence type="ECO:0000256" key="2">
    <source>
        <dbReference type="ARBA" id="ARBA00014294"/>
    </source>
</evidence>
<comment type="subunit">
    <text evidence="1">Interacts with PEX19.</text>
</comment>
<sequence>MLSKLANFVSNRKKTFVFLGLCFGGYKLAQTSYVQNYLLQWWQQNYLEKFEKQEVFKFINSKSQETIKKFQVNVFEKISEIFAAEELLESYKTASSRDEKLKIWDQLRLVTLSQIATVLYANVMFILGVRVHFGVTVSYKYCDQKKSTDIDSIHLNCIANFIENSLHELCAFIKTKMTAIVSGIPLKSQFTFLNLKQLFYNFQTSMCLDHNNPIRNMKHYFYEDCSKNEIPFPNTDNQFSAMINEAGCFLNSDEVISLATSLVSKSFHVFLADISSDSDFSEMATGLSFLKIIPKLCNRLNSKYFEEILLNSISSEDTVQTLSANVFEAFCT</sequence>
<evidence type="ECO:0000256" key="5">
    <source>
        <dbReference type="ARBA" id="ARBA00029630"/>
    </source>
</evidence>
<dbReference type="GO" id="GO:0005778">
    <property type="term" value="C:peroxisomal membrane"/>
    <property type="evidence" value="ECO:0007669"/>
    <property type="project" value="InterPro"/>
</dbReference>
<evidence type="ECO:0000256" key="4">
    <source>
        <dbReference type="ARBA" id="ARBA00025338"/>
    </source>
</evidence>
<dbReference type="GO" id="GO:0030674">
    <property type="term" value="F:protein-macromolecule adaptor activity"/>
    <property type="evidence" value="ECO:0007669"/>
    <property type="project" value="TreeGrafter"/>
</dbReference>
<dbReference type="AlphaFoldDB" id="A0A8D8ZZJ0"/>
<dbReference type="PANTHER" id="PTHR28080:SF1">
    <property type="entry name" value="PEROXISOMAL BIOGENESIS FACTOR 3"/>
    <property type="match status" value="1"/>
</dbReference>
<dbReference type="EMBL" id="HBUF01185141">
    <property type="protein sequence ID" value="CAG6656490.1"/>
    <property type="molecule type" value="Transcribed_RNA"/>
</dbReference>